<keyword evidence="1" id="KW-0175">Coiled coil</keyword>
<dbReference type="AlphaFoldDB" id="A0A0X8DC68"/>
<feature type="coiled-coil region" evidence="1">
    <location>
        <begin position="602"/>
        <end position="639"/>
    </location>
</feature>
<name>A0A0X8DC68_9DEIN</name>
<organism evidence="2 3">
    <name type="scientific">Thermus parvatiensis</name>
    <dbReference type="NCBI Taxonomy" id="456163"/>
    <lineage>
        <taxon>Bacteria</taxon>
        <taxon>Thermotogati</taxon>
        <taxon>Deinococcota</taxon>
        <taxon>Deinococci</taxon>
        <taxon>Thermales</taxon>
        <taxon>Thermaceae</taxon>
        <taxon>Thermus</taxon>
    </lineage>
</organism>
<dbReference type="Proteomes" id="UP000061630">
    <property type="component" value="Chromosome"/>
</dbReference>
<evidence type="ECO:0000256" key="1">
    <source>
        <dbReference type="SAM" id="Coils"/>
    </source>
</evidence>
<protein>
    <submittedName>
        <fullName evidence="2">Uncharacterized protein</fullName>
    </submittedName>
</protein>
<gene>
    <name evidence="2" type="ORF">AV541_02175</name>
</gene>
<evidence type="ECO:0000313" key="3">
    <source>
        <dbReference type="Proteomes" id="UP000061630"/>
    </source>
</evidence>
<dbReference type="EMBL" id="CP014141">
    <property type="protein sequence ID" value="AMA75125.1"/>
    <property type="molecule type" value="Genomic_DNA"/>
</dbReference>
<feature type="coiled-coil region" evidence="1">
    <location>
        <begin position="300"/>
        <end position="330"/>
    </location>
</feature>
<proteinExistence type="predicted"/>
<dbReference type="KEGG" id="tpar:AV541_02175"/>
<reference evidence="2 3" key="1">
    <citation type="submission" date="2016-01" db="EMBL/GenBank/DDBJ databases">
        <title>Genome sequence of Thermus parvatiensis, a thermophile isolated from a hot water spring.</title>
        <authorList>
            <person name="Tripathi C."/>
            <person name="Lal R."/>
        </authorList>
    </citation>
    <scope>NUCLEOTIDE SEQUENCE [LARGE SCALE GENOMIC DNA]</scope>
    <source>
        <strain evidence="2 3">RL</strain>
    </source>
</reference>
<evidence type="ECO:0000313" key="2">
    <source>
        <dbReference type="EMBL" id="AMA75125.1"/>
    </source>
</evidence>
<accession>A0A0X8DC68</accession>
<feature type="coiled-coil region" evidence="1">
    <location>
        <begin position="122"/>
        <end position="153"/>
    </location>
</feature>
<feature type="coiled-coil region" evidence="1">
    <location>
        <begin position="450"/>
        <end position="499"/>
    </location>
</feature>
<feature type="coiled-coil region" evidence="1">
    <location>
        <begin position="364"/>
        <end position="398"/>
    </location>
</feature>
<sequence length="738" mass="81865">MRESPYQVLEETLKPHLGARAQVVLEEGLKRLGKRPEELSEKDAETLLKGLVFRELQARLPAAQARRAVEEALARLAPAPEGGLEALERGLARFGLYVDWPEVGRLRALVNRLRREPDPRLLQEGLALLDHLEEKLEEALLRQAQDLAHLEEALERVRPLGGPKVRRLESLIQIVREAHREGTLAQGEVERARALALELRKYLASSAVQPATLPEMVFETQEEDVLVTVEEAPALEEELVIDLESLAEPQAQEIRALEVAEEKRRLEELVLRYAPFLDHPRAAALRAEVEALLEADQPVLEKLTELEAALKEAEAEAKAARRARLIQLEEALRRLPLPQEAKAPLEEALRLAEDTLKEGGLPDLAALEAELSALEEEARRLKEEKARLLEELSALGEAAKPLAEELARLEGEALAQALPRIRARYAELLKTAGEEARRARLLERETALRALKAEAEALGLGEEVAEAERALARGELPDQEALRRRLEEARALRRRLALEELGQLQALAERFRPFGGEAVLKAIEAERQKPLPDPAPIARALQALKHRLEAKRQELGTRLAAFFRRYAPLEGLKSDTQRRIRPLVEFLRPAQKALDRLGPRGVLEVERALAQAEEALKELEKEKEAADRLLKELGQEDLEALLSSLEAPGGERPDLSPLRLPGVKALGLLDDPLPLPRPQLKALHQALKALGAATGEALGPALVRLGGSYLVLAPWRGHEAVALVEPEALDPFLKALSG</sequence>
<dbReference type="RefSeq" id="WP_060384134.1">
    <property type="nucleotide sequence ID" value="NZ_CP014141.1"/>
</dbReference>